<feature type="chain" id="PRO_5043607688" description="BIG2 domain-containing protein" evidence="11">
    <location>
        <begin position="28"/>
        <end position="1961"/>
    </location>
</feature>
<keyword evidence="14" id="KW-1185">Reference proteome</keyword>
<evidence type="ECO:0000256" key="9">
    <source>
        <dbReference type="SAM" id="MobiDB-lite"/>
    </source>
</evidence>
<dbReference type="Pfam" id="PF22962">
    <property type="entry name" value="Ig_NUP210_7th"/>
    <property type="match status" value="1"/>
</dbReference>
<dbReference type="Pfam" id="PF26182">
    <property type="entry name" value="Ig_NUP210_5th"/>
    <property type="match status" value="1"/>
</dbReference>
<gene>
    <name evidence="13" type="ORF">SLEP1_g45262</name>
</gene>
<evidence type="ECO:0000256" key="8">
    <source>
        <dbReference type="ARBA" id="ARBA00023242"/>
    </source>
</evidence>
<reference evidence="13 14" key="1">
    <citation type="journal article" date="2021" name="Commun. Biol.">
        <title>The genome of Shorea leprosula (Dipterocarpaceae) highlights the ecological relevance of drought in aseasonal tropical rainforests.</title>
        <authorList>
            <person name="Ng K.K.S."/>
            <person name="Kobayashi M.J."/>
            <person name="Fawcett J.A."/>
            <person name="Hatakeyama M."/>
            <person name="Paape T."/>
            <person name="Ng C.H."/>
            <person name="Ang C.C."/>
            <person name="Tnah L.H."/>
            <person name="Lee C.T."/>
            <person name="Nishiyama T."/>
            <person name="Sese J."/>
            <person name="O'Brien M.J."/>
            <person name="Copetti D."/>
            <person name="Mohd Noor M.I."/>
            <person name="Ong R.C."/>
            <person name="Putra M."/>
            <person name="Sireger I.Z."/>
            <person name="Indrioko S."/>
            <person name="Kosugi Y."/>
            <person name="Izuno A."/>
            <person name="Isagi Y."/>
            <person name="Lee S.L."/>
            <person name="Shimizu K.K."/>
        </authorList>
    </citation>
    <scope>NUCLEOTIDE SEQUENCE [LARGE SCALE GENOMIC DNA]</scope>
    <source>
        <strain evidence="13">214</strain>
    </source>
</reference>
<keyword evidence="7" id="KW-0325">Glycoprotein</keyword>
<evidence type="ECO:0000256" key="11">
    <source>
        <dbReference type="SAM" id="SignalP"/>
    </source>
</evidence>
<dbReference type="Proteomes" id="UP001054252">
    <property type="component" value="Unassembled WGS sequence"/>
</dbReference>
<dbReference type="Pfam" id="PF24427">
    <property type="entry name" value="Ig_GP210_16th"/>
    <property type="match status" value="1"/>
</dbReference>
<feature type="region of interest" description="Disordered" evidence="9">
    <location>
        <begin position="1898"/>
        <end position="1931"/>
    </location>
</feature>
<keyword evidence="4 11" id="KW-0732">Signal</keyword>
<dbReference type="Gene3D" id="2.60.40.1080">
    <property type="match status" value="2"/>
</dbReference>
<dbReference type="SMART" id="SM00635">
    <property type="entry name" value="BID_2"/>
    <property type="match status" value="3"/>
</dbReference>
<feature type="domain" description="BIG2" evidence="12">
    <location>
        <begin position="1153"/>
        <end position="1229"/>
    </location>
</feature>
<keyword evidence="6 10" id="KW-0472">Membrane</keyword>
<evidence type="ECO:0000256" key="3">
    <source>
        <dbReference type="ARBA" id="ARBA00022692"/>
    </source>
</evidence>
<evidence type="ECO:0000313" key="13">
    <source>
        <dbReference type="EMBL" id="GKV37205.1"/>
    </source>
</evidence>
<name>A0AAV5LIG3_9ROSI</name>
<evidence type="ECO:0000256" key="4">
    <source>
        <dbReference type="ARBA" id="ARBA00022729"/>
    </source>
</evidence>
<evidence type="ECO:0000256" key="5">
    <source>
        <dbReference type="ARBA" id="ARBA00022989"/>
    </source>
</evidence>
<evidence type="ECO:0000256" key="7">
    <source>
        <dbReference type="ARBA" id="ARBA00023180"/>
    </source>
</evidence>
<comment type="caution">
    <text evidence="13">The sequence shown here is derived from an EMBL/GenBank/DDBJ whole genome shotgun (WGS) entry which is preliminary data.</text>
</comment>
<keyword evidence="5 10" id="KW-1133">Transmembrane helix</keyword>
<evidence type="ECO:0000259" key="12">
    <source>
        <dbReference type="SMART" id="SM00635"/>
    </source>
</evidence>
<feature type="domain" description="BIG2" evidence="12">
    <location>
        <begin position="1558"/>
        <end position="1633"/>
    </location>
</feature>
<evidence type="ECO:0000313" key="14">
    <source>
        <dbReference type="Proteomes" id="UP001054252"/>
    </source>
</evidence>
<feature type="domain" description="BIG2" evidence="12">
    <location>
        <begin position="478"/>
        <end position="549"/>
    </location>
</feature>
<sequence length="1961" mass="215360">MVPSGFWFALIISAVVVVVVVVDKTVAYSGSGPHIADVNILLPPKMTNPVEYRLQGSDGCFKWSWDHHDILSVIPEYNSSNHCSVSARLRSIAPYSGRQETSIYATDVKTGIVIRCKVFIDNFSRIQIFHSSIKLDLDGLATLRVRAFDSQENVFSSLVGLQFLWQLMPESDGLPHHLVHVPLKDSPLSDCGGLCGDLDIQIKLEDSGVFSDLFVVRGTEIGHERVSVHLLEPQFKNMNDKIVLTVAEAMSLDPPSPVFVLIGAALQYNLQVIRGNVPQVVTLPSPHHQWSVSNISVAQVDTIMGLTQALSLGVTTVIVHDTRVAGHIQVSTLHVVIPDIIYLYLLPLSMSSDPMEGMEAIRSGACWYVISDSQYLIEMKVFSKGPDAEEIYLTETDGVKLYDNQSEYWKTSIASKHLASKHGWQNSRILKATSRGIGKFAASLTYYSGHLDKKEVLKIVQEIMVCDKVKFILDETSDTSQTIFLPWAPTVHQEMELKATGGCAKSSSDYKWFSSDTNIVSVSAYGVVQAKKPGKSTVKVVSLFDSLNYDEVEVEVSIPSSMAMLPYFPVETAVGSYLQAAVTMKAPNGAYFSKCDAFHSLIKWKAGSEFFIVANTSRDTAIFSEPENVENDARRYGPPCSWTDVYASGSGQAMLHATFSKEYHHFDDYFSGPIVLKATARIAAYPPLVLHQAGDGNKFGGYWFDLTQEEANSWLGSLEKLFLVPGTHLDVMLRGGPERWGKGIDFVDTVETLGEELAYDEGVNVHQISNGHGNLYRILCQGLGSYKVAFKRGNLVGDDHPLPVVAEISLSLACSLPSWIILLVDKPVNEHDVIRTSIQADRSQGRIHITPITVANGQTIRIAAVGVSSSGEAFANSSSLALTWELGGCEELAYWENPDDPGSTTSCWERFLTLQNESGMCTVRATVADFSDTTSHSFSHLLGSSKNALTDAAQLQLVSALTVIPEFNLLFFSPDAKANLSIIGGSCFLEVVANDSRVVEVIHPPSGLQCSQLLLSPKGLGTALVTVFDIGLTPTVATSAVVQVADVDWIKITSGEEISIMEGSMQSVTLMAGINDGGTFDASQFAYMHIQVHIEDNMVELVDTVDDSNPGGYNFCSSNFKIVAKHLGITTLYVSARQHSGHEILSQVIKVEVYALPAIHPHDIFLLPGASYMLTLKGGPTISASVEYTSMDDGIVTVHKFSGRITAISPGNITLLATVYGNGDTVICEAFGSITVGIPSSAILMVQSELLAVGREMPIYPSFSEGDLFSFYELCKNYKWTIEDPEVLSFHNMQLHGEKFRSLLFDSEESLLSGYVDDRELGFFNVLNGRASGRTTVSVSFSCDIISSGSYLEARTYSASLSLLVVPNLPMALGVPITWVFPPDYTTSSILPSSVDGQSRKGNIIYSLLRNYDERNDIAHNAISLDGDKVKTAESNSVACIQGKDRTTGRTEIAFCLRVAEVEQIRITNNQFPVHVLDVAVGAELKLPIVYCDALGIPFHEAHHVAFHNVETNYPDVVSVSWIDNANANIHLKAMRHGRALLRVSIRGSPKKADYMLISVGAHVYPRNAVLHAGSCLNFSVSGFNDKISGQWHSSNESVISIDMPSGHAKAVGEGLTQVSFESSGTKLQTTVTVQPRNSLVMDAPKDVLTNVPFPSKGYSFSVKFSDFNGHSKVLGSNKGAPYDCRVEPSFVGYAKPWMDLDTGHSYCLFFPYSPEHLALSIPKPKDMKPYVYVSINASMKEANHVSGSASALFIGGFSIVEMGKDLMQLNLTPDSNNTTITILGNTDVEIHWHDRNLLMVSLIYKDDFGIGGRAQYEVKVLRAKRFKDKIIISLPANGQRVELDVNYEPDDKSTFPDNTSILIWVIILWIIFAFFVISKSYWYTYFRYVEPGPRVLQPPPPPPPRAITAPVTPERGSPGNFTEQSPRTPQPFLDYVRRTIDETPYYKRQARRRINAQNTF</sequence>
<evidence type="ECO:0000256" key="6">
    <source>
        <dbReference type="ARBA" id="ARBA00023136"/>
    </source>
</evidence>
<evidence type="ECO:0000256" key="2">
    <source>
        <dbReference type="ARBA" id="ARBA00007313"/>
    </source>
</evidence>
<proteinExistence type="inferred from homology"/>
<comment type="subcellular location">
    <subcellularLocation>
        <location evidence="1">Nucleus membrane</location>
        <topology evidence="1">Single-pass membrane protein</topology>
    </subcellularLocation>
</comment>
<dbReference type="EMBL" id="BPVZ01000121">
    <property type="protein sequence ID" value="GKV37205.1"/>
    <property type="molecule type" value="Genomic_DNA"/>
</dbReference>
<feature type="signal peptide" evidence="11">
    <location>
        <begin position="1"/>
        <end position="27"/>
    </location>
</feature>
<dbReference type="InterPro" id="IPR055099">
    <property type="entry name" value="Ig_NUP210_7th"/>
</dbReference>
<accession>A0AAV5LIG3</accession>
<keyword evidence="8" id="KW-0539">Nucleus</keyword>
<dbReference type="InterPro" id="IPR003343">
    <property type="entry name" value="Big_2"/>
</dbReference>
<dbReference type="PANTHER" id="PTHR23019">
    <property type="entry name" value="NUCLEAR PORE MEMBRANE GLYCOPROTEIN GP210-RELATED"/>
    <property type="match status" value="1"/>
</dbReference>
<dbReference type="Pfam" id="PF24425">
    <property type="entry name" value="Ig_GP210_15th"/>
    <property type="match status" value="1"/>
</dbReference>
<dbReference type="InterPro" id="IPR055097">
    <property type="entry name" value="Ig_NUP210_2nd"/>
</dbReference>
<dbReference type="PANTHER" id="PTHR23019:SF0">
    <property type="entry name" value="NUCLEAR PORE MEMBRANE GLYCOPROTEIN 210"/>
    <property type="match status" value="1"/>
</dbReference>
<dbReference type="InterPro" id="IPR045197">
    <property type="entry name" value="NUP210-like"/>
</dbReference>
<feature type="transmembrane region" description="Helical" evidence="10">
    <location>
        <begin position="1862"/>
        <end position="1879"/>
    </location>
</feature>
<dbReference type="SUPFAM" id="SSF49373">
    <property type="entry name" value="Invasin/intimin cell-adhesion fragments"/>
    <property type="match status" value="1"/>
</dbReference>
<dbReference type="InterPro" id="IPR056232">
    <property type="entry name" value="Ig_GP210_15th"/>
</dbReference>
<comment type="similarity">
    <text evidence="2">Belongs to the NUP210 family.</text>
</comment>
<dbReference type="Pfam" id="PF22969">
    <property type="entry name" value="Ig_NUP210_2nd"/>
    <property type="match status" value="1"/>
</dbReference>
<dbReference type="InterPro" id="IPR055096">
    <property type="entry name" value="Ig_NUP210_1st"/>
</dbReference>
<evidence type="ECO:0000256" key="1">
    <source>
        <dbReference type="ARBA" id="ARBA00004590"/>
    </source>
</evidence>
<dbReference type="InterPro" id="IPR056233">
    <property type="entry name" value="Ig_GP210_16th"/>
</dbReference>
<dbReference type="InterPro" id="IPR008964">
    <property type="entry name" value="Invasin/intimin_cell_adhesion"/>
</dbReference>
<dbReference type="GO" id="GO:0031965">
    <property type="term" value="C:nuclear membrane"/>
    <property type="evidence" value="ECO:0007669"/>
    <property type="project" value="UniProtKB-SubCell"/>
</dbReference>
<protein>
    <recommendedName>
        <fullName evidence="12">BIG2 domain-containing protein</fullName>
    </recommendedName>
</protein>
<organism evidence="13 14">
    <name type="scientific">Rubroshorea leprosula</name>
    <dbReference type="NCBI Taxonomy" id="152421"/>
    <lineage>
        <taxon>Eukaryota</taxon>
        <taxon>Viridiplantae</taxon>
        <taxon>Streptophyta</taxon>
        <taxon>Embryophyta</taxon>
        <taxon>Tracheophyta</taxon>
        <taxon>Spermatophyta</taxon>
        <taxon>Magnoliopsida</taxon>
        <taxon>eudicotyledons</taxon>
        <taxon>Gunneridae</taxon>
        <taxon>Pentapetalae</taxon>
        <taxon>rosids</taxon>
        <taxon>malvids</taxon>
        <taxon>Malvales</taxon>
        <taxon>Dipterocarpaceae</taxon>
        <taxon>Rubroshorea</taxon>
    </lineage>
</organism>
<keyword evidence="3 10" id="KW-0812">Transmembrane</keyword>
<evidence type="ECO:0000256" key="10">
    <source>
        <dbReference type="SAM" id="Phobius"/>
    </source>
</evidence>
<dbReference type="Pfam" id="PF22967">
    <property type="entry name" value="Ig_NUP210_1st"/>
    <property type="match status" value="1"/>
</dbReference>